<dbReference type="Proteomes" id="UP001141552">
    <property type="component" value="Unassembled WGS sequence"/>
</dbReference>
<evidence type="ECO:0000313" key="1">
    <source>
        <dbReference type="EMBL" id="KAJ4825409.1"/>
    </source>
</evidence>
<protein>
    <recommendedName>
        <fullName evidence="3">Protein TIFY 5A</fullName>
    </recommendedName>
</protein>
<name>A0A9Q0F5R6_9ROSI</name>
<proteinExistence type="predicted"/>
<keyword evidence="2" id="KW-1185">Reference proteome</keyword>
<organism evidence="1 2">
    <name type="scientific">Turnera subulata</name>
    <dbReference type="NCBI Taxonomy" id="218843"/>
    <lineage>
        <taxon>Eukaryota</taxon>
        <taxon>Viridiplantae</taxon>
        <taxon>Streptophyta</taxon>
        <taxon>Embryophyta</taxon>
        <taxon>Tracheophyta</taxon>
        <taxon>Spermatophyta</taxon>
        <taxon>Magnoliopsida</taxon>
        <taxon>eudicotyledons</taxon>
        <taxon>Gunneridae</taxon>
        <taxon>Pentapetalae</taxon>
        <taxon>rosids</taxon>
        <taxon>fabids</taxon>
        <taxon>Malpighiales</taxon>
        <taxon>Passifloraceae</taxon>
        <taxon>Turnera</taxon>
    </lineage>
</organism>
<sequence length="123" mass="13869">MGSRNCSLDLRLAPFSTSLSSSVYSLQNNMADPSKLFITHQERKSSGQGPFVSNCDATELQARTILWLASQEVKERISSVQSRPPSLHSQLYGHSGLSLKRSLQRFLQKRKKRAQGSYPYNQH</sequence>
<dbReference type="EMBL" id="JAKUCV010006913">
    <property type="protein sequence ID" value="KAJ4825409.1"/>
    <property type="molecule type" value="Genomic_DNA"/>
</dbReference>
<dbReference type="OrthoDB" id="782771at2759"/>
<reference evidence="1" key="2">
    <citation type="journal article" date="2023" name="Plants (Basel)">
        <title>Annotation of the Turnera subulata (Passifloraceae) Draft Genome Reveals the S-Locus Evolved after the Divergence of Turneroideae from Passifloroideae in a Stepwise Manner.</title>
        <authorList>
            <person name="Henning P.M."/>
            <person name="Roalson E.H."/>
            <person name="Mir W."/>
            <person name="McCubbin A.G."/>
            <person name="Shore J.S."/>
        </authorList>
    </citation>
    <scope>NUCLEOTIDE SEQUENCE</scope>
    <source>
        <strain evidence="1">F60SS</strain>
    </source>
</reference>
<dbReference type="InterPro" id="IPR018467">
    <property type="entry name" value="CCT_CS"/>
</dbReference>
<gene>
    <name evidence="1" type="ORF">Tsubulata_030902</name>
</gene>
<evidence type="ECO:0000313" key="2">
    <source>
        <dbReference type="Proteomes" id="UP001141552"/>
    </source>
</evidence>
<comment type="caution">
    <text evidence="1">The sequence shown here is derived from an EMBL/GenBank/DDBJ whole genome shotgun (WGS) entry which is preliminary data.</text>
</comment>
<evidence type="ECO:0008006" key="3">
    <source>
        <dbReference type="Google" id="ProtNLM"/>
    </source>
</evidence>
<dbReference type="Pfam" id="PF09425">
    <property type="entry name" value="Jas_motif"/>
    <property type="match status" value="1"/>
</dbReference>
<accession>A0A9Q0F5R6</accession>
<dbReference type="AlphaFoldDB" id="A0A9Q0F5R6"/>
<reference evidence="1" key="1">
    <citation type="submission" date="2022-02" db="EMBL/GenBank/DDBJ databases">
        <authorList>
            <person name="Henning P.M."/>
            <person name="McCubbin A.G."/>
            <person name="Shore J.S."/>
        </authorList>
    </citation>
    <scope>NUCLEOTIDE SEQUENCE</scope>
    <source>
        <strain evidence="1">F60SS</strain>
        <tissue evidence="1">Leaves</tissue>
    </source>
</reference>